<comment type="caution">
    <text evidence="5">The sequence shown here is derived from an EMBL/GenBank/DDBJ whole genome shotgun (WGS) entry which is preliminary data.</text>
</comment>
<keyword evidence="2 4" id="KW-0328">Glycosyltransferase</keyword>
<evidence type="ECO:0008006" key="7">
    <source>
        <dbReference type="Google" id="ProtNLM"/>
    </source>
</evidence>
<dbReference type="CDD" id="cd03784">
    <property type="entry name" value="GT1_Gtf-like"/>
    <property type="match status" value="1"/>
</dbReference>
<dbReference type="Pfam" id="PF00201">
    <property type="entry name" value="UDPGT"/>
    <property type="match status" value="1"/>
</dbReference>
<evidence type="ECO:0000256" key="1">
    <source>
        <dbReference type="ARBA" id="ARBA00009995"/>
    </source>
</evidence>
<gene>
    <name evidence="5" type="ORF">pipiens_001984</name>
</gene>
<evidence type="ECO:0000256" key="2">
    <source>
        <dbReference type="ARBA" id="ARBA00022676"/>
    </source>
</evidence>
<proteinExistence type="inferred from homology"/>
<dbReference type="GO" id="GO:0016757">
    <property type="term" value="F:glycosyltransferase activity"/>
    <property type="evidence" value="ECO:0007669"/>
    <property type="project" value="UniProtKB-KW"/>
</dbReference>
<name>A0ABD1DN41_CULPP</name>
<evidence type="ECO:0000313" key="5">
    <source>
        <dbReference type="EMBL" id="KAL1401178.1"/>
    </source>
</evidence>
<keyword evidence="3 4" id="KW-0808">Transferase</keyword>
<evidence type="ECO:0000256" key="3">
    <source>
        <dbReference type="ARBA" id="ARBA00022679"/>
    </source>
</evidence>
<organism evidence="5 6">
    <name type="scientific">Culex pipiens pipiens</name>
    <name type="common">Northern house mosquito</name>
    <dbReference type="NCBI Taxonomy" id="38569"/>
    <lineage>
        <taxon>Eukaryota</taxon>
        <taxon>Metazoa</taxon>
        <taxon>Ecdysozoa</taxon>
        <taxon>Arthropoda</taxon>
        <taxon>Hexapoda</taxon>
        <taxon>Insecta</taxon>
        <taxon>Pterygota</taxon>
        <taxon>Neoptera</taxon>
        <taxon>Endopterygota</taxon>
        <taxon>Diptera</taxon>
        <taxon>Nematocera</taxon>
        <taxon>Culicoidea</taxon>
        <taxon>Culicidae</taxon>
        <taxon>Culicinae</taxon>
        <taxon>Culicini</taxon>
        <taxon>Culex</taxon>
        <taxon>Culex</taxon>
    </lineage>
</organism>
<accession>A0ABD1DN41</accession>
<dbReference type="PANTHER" id="PTHR48043">
    <property type="entry name" value="EG:EG0003.4 PROTEIN-RELATED"/>
    <property type="match status" value="1"/>
</dbReference>
<evidence type="ECO:0000256" key="4">
    <source>
        <dbReference type="RuleBase" id="RU003718"/>
    </source>
</evidence>
<evidence type="ECO:0000313" key="6">
    <source>
        <dbReference type="Proteomes" id="UP001562425"/>
    </source>
</evidence>
<dbReference type="InterPro" id="IPR002213">
    <property type="entry name" value="UDP_glucos_trans"/>
</dbReference>
<dbReference type="Proteomes" id="UP001562425">
    <property type="component" value="Unassembled WGS sequence"/>
</dbReference>
<dbReference type="PANTHER" id="PTHR48043:SF159">
    <property type="entry name" value="EG:EG0003.4 PROTEIN-RELATED"/>
    <property type="match status" value="1"/>
</dbReference>
<reference evidence="5 6" key="1">
    <citation type="submission" date="2024-05" db="EMBL/GenBank/DDBJ databases">
        <title>Culex pipiens pipiens assembly and annotation.</title>
        <authorList>
            <person name="Alout H."/>
            <person name="Durand T."/>
        </authorList>
    </citation>
    <scope>NUCLEOTIDE SEQUENCE [LARGE SCALE GENOMIC DNA]</scope>
    <source>
        <strain evidence="5">HA-2024</strain>
        <tissue evidence="5">Whole body</tissue>
    </source>
</reference>
<dbReference type="SUPFAM" id="SSF53756">
    <property type="entry name" value="UDP-Glycosyltransferase/glycogen phosphorylase"/>
    <property type="match status" value="1"/>
</dbReference>
<dbReference type="FunFam" id="3.40.50.2000:FF:000021">
    <property type="entry name" value="UDP-glucuronosyltransferase"/>
    <property type="match status" value="1"/>
</dbReference>
<keyword evidence="6" id="KW-1185">Reference proteome</keyword>
<dbReference type="InterPro" id="IPR035595">
    <property type="entry name" value="UDP_glycos_trans_CS"/>
</dbReference>
<sequence length="543" mass="61474">MYRIAVFLVCAFEFSFGKNILILSGVPSPSHSIWLRPLATALAADGHNVTVVSPDIEKKPPANLTYVHLETLYSEMYNTSQRDNLQFFEMADEGPLKMLSFLDEFTIIMCKASIRSVGFKHLMDYPKDFKFDLFMSDYMIGPCLASLLIYRFGSPPYIPVAPYNALATSAPLIGSYAYSASIPNHSFDVPLKMSFLERVQNFFYDSYEELRKDTYLYPETDAIIRSVFPNAPSARELQSNIKLLFINNNPLIQYKEPMMPNVIPVGGMQIRPPKPLPDDLNRIVSKSKNGFILFSLGSNARSDLLGQDRIRCVMTAMKAFPQFQFLWKFESDESKLPMAIPENVFIRAWMPQNDLLGHPNIKLFMTHSGLLSTQEAIWNGVPILGFPLFADQFRNINYCSSIGVARRQSIQRCNAQELIKTIRELTGNPSYNAKMKRLSQLVQDQPETPLQRAVWWVNWVLRNPDVSVLQSSVMQMGISKHPLDPPNGPFQRCLRLIPEVLRKSFAFSVLYEGSVTIARIASISSSTAKVSSESLRATPIDVQ</sequence>
<protein>
    <recommendedName>
        <fullName evidence="7">UDP-glucuronosyltransferase</fullName>
    </recommendedName>
</protein>
<dbReference type="AlphaFoldDB" id="A0ABD1DN41"/>
<dbReference type="EMBL" id="JBEHCU010005011">
    <property type="protein sequence ID" value="KAL1401178.1"/>
    <property type="molecule type" value="Genomic_DNA"/>
</dbReference>
<comment type="similarity">
    <text evidence="1 4">Belongs to the UDP-glycosyltransferase family.</text>
</comment>
<dbReference type="InterPro" id="IPR050271">
    <property type="entry name" value="UDP-glycosyltransferase"/>
</dbReference>
<dbReference type="Gene3D" id="3.40.50.2000">
    <property type="entry name" value="Glycogen Phosphorylase B"/>
    <property type="match status" value="1"/>
</dbReference>
<dbReference type="PROSITE" id="PS00375">
    <property type="entry name" value="UDPGT"/>
    <property type="match status" value="1"/>
</dbReference>